<keyword evidence="2" id="KW-0694">RNA-binding</keyword>
<feature type="region of interest" description="Disordered" evidence="4">
    <location>
        <begin position="108"/>
        <end position="159"/>
    </location>
</feature>
<proteinExistence type="predicted"/>
<dbReference type="GO" id="GO:0005654">
    <property type="term" value="C:nucleoplasm"/>
    <property type="evidence" value="ECO:0007669"/>
    <property type="project" value="UniProtKB-SubCell"/>
</dbReference>
<dbReference type="PANTHER" id="PTHR13798">
    <property type="entry name" value="RNA BINDING MOTIF RBM PROTEIN -RELATED"/>
    <property type="match status" value="1"/>
</dbReference>
<reference evidence="5" key="1">
    <citation type="submission" date="2025-08" db="UniProtKB">
        <authorList>
            <consortium name="Ensembl"/>
        </authorList>
    </citation>
    <scope>IDENTIFICATION</scope>
</reference>
<dbReference type="SUPFAM" id="SSF54928">
    <property type="entry name" value="RNA-binding domain, RBD"/>
    <property type="match status" value="1"/>
</dbReference>
<dbReference type="Ensembl" id="ENSSSCT00030090848.1">
    <property type="protein sequence ID" value="ENSSSCP00030041824.1"/>
    <property type="gene ID" value="ENSSSCG00030064910.1"/>
</dbReference>
<evidence type="ECO:0000256" key="1">
    <source>
        <dbReference type="ARBA" id="ARBA00004642"/>
    </source>
</evidence>
<gene>
    <name evidence="5" type="primary">RBM7</name>
</gene>
<dbReference type="PANTHER" id="PTHR13798:SF4">
    <property type="entry name" value="RNA-BINDING PROTEIN 7"/>
    <property type="match status" value="1"/>
</dbReference>
<organism evidence="5 6">
    <name type="scientific">Sus scrofa</name>
    <name type="common">Pig</name>
    <dbReference type="NCBI Taxonomy" id="9823"/>
    <lineage>
        <taxon>Eukaryota</taxon>
        <taxon>Metazoa</taxon>
        <taxon>Chordata</taxon>
        <taxon>Craniata</taxon>
        <taxon>Vertebrata</taxon>
        <taxon>Euteleostomi</taxon>
        <taxon>Mammalia</taxon>
        <taxon>Eutheria</taxon>
        <taxon>Laurasiatheria</taxon>
        <taxon>Artiodactyla</taxon>
        <taxon>Suina</taxon>
        <taxon>Suidae</taxon>
        <taxon>Sus</taxon>
    </lineage>
</organism>
<comment type="subcellular location">
    <subcellularLocation>
        <location evidence="1">Nucleus</location>
        <location evidence="1">Nucleoplasm</location>
    </subcellularLocation>
</comment>
<evidence type="ECO:0000256" key="3">
    <source>
        <dbReference type="ARBA" id="ARBA00023242"/>
    </source>
</evidence>
<dbReference type="InterPro" id="IPR052285">
    <property type="entry name" value="NEXT_complex_subunit"/>
</dbReference>
<keyword evidence="3" id="KW-0539">Nucleus</keyword>
<evidence type="ECO:0000313" key="5">
    <source>
        <dbReference type="Ensembl" id="ENSSSCP00030041824.1"/>
    </source>
</evidence>
<sequence length="211" mass="24641">MGAAAAEADRTLFVGNLETKVTEELLFELFHQVSGWDQPFPFVFRPLSRCQRDVQSRHPTGGYERTVDNMTPSTQILQRSFSCSENFQRQAVMNNVLRQMSYGGKFGSPHLDPSGFSPSVQSHNHSFNQSSSSPWRQDTPSQRKVRQNSHPYLADRHYSREQRYADHGSDHHYRGNRDDFFYEDRNHDGWSHDYDNRRDSGRDGKWRSSRH</sequence>
<dbReference type="Proteomes" id="UP000694570">
    <property type="component" value="Unplaced"/>
</dbReference>
<dbReference type="AlphaFoldDB" id="A0A8D0XXH2"/>
<feature type="region of interest" description="Disordered" evidence="4">
    <location>
        <begin position="186"/>
        <end position="211"/>
    </location>
</feature>
<dbReference type="GO" id="GO:0003723">
    <property type="term" value="F:RNA binding"/>
    <property type="evidence" value="ECO:0007669"/>
    <property type="project" value="UniProtKB-KW"/>
</dbReference>
<feature type="compositionally biased region" description="Low complexity" evidence="4">
    <location>
        <begin position="119"/>
        <end position="133"/>
    </location>
</feature>
<name>A0A8D0XXH2_PIG</name>
<evidence type="ECO:0000256" key="2">
    <source>
        <dbReference type="ARBA" id="ARBA00022884"/>
    </source>
</evidence>
<dbReference type="InterPro" id="IPR035979">
    <property type="entry name" value="RBD_domain_sf"/>
</dbReference>
<accession>A0A8D0XXH2</accession>
<evidence type="ECO:0000313" key="6">
    <source>
        <dbReference type="Proteomes" id="UP000694570"/>
    </source>
</evidence>
<protein>
    <submittedName>
        <fullName evidence="5">RNA binding motif protein 7</fullName>
    </submittedName>
</protein>
<evidence type="ECO:0000256" key="4">
    <source>
        <dbReference type="SAM" id="MobiDB-lite"/>
    </source>
</evidence>